<feature type="transmembrane region" description="Helical" evidence="1">
    <location>
        <begin position="60"/>
        <end position="81"/>
    </location>
</feature>
<proteinExistence type="predicted"/>
<reference evidence="2" key="1">
    <citation type="submission" date="2021-01" db="EMBL/GenBank/DDBJ databases">
        <title>Marivirga aurantiaca sp. nov., isolated from intertidal surface sediments.</title>
        <authorList>
            <person name="Zhang M."/>
        </authorList>
    </citation>
    <scope>NUCLEOTIDE SEQUENCE</scope>
    <source>
        <strain evidence="2">S37H4</strain>
    </source>
</reference>
<evidence type="ECO:0000256" key="1">
    <source>
        <dbReference type="SAM" id="Phobius"/>
    </source>
</evidence>
<dbReference type="AlphaFoldDB" id="A0A935C8P7"/>
<comment type="caution">
    <text evidence="2">The sequence shown here is derived from an EMBL/GenBank/DDBJ whole genome shotgun (WGS) entry which is preliminary data.</text>
</comment>
<dbReference type="RefSeq" id="WP_201430772.1">
    <property type="nucleotide sequence ID" value="NZ_JAEQBW010000003.1"/>
</dbReference>
<accession>A0A935C8P7</accession>
<gene>
    <name evidence="2" type="ORF">JKA74_08585</name>
</gene>
<feature type="transmembrane region" description="Helical" evidence="1">
    <location>
        <begin position="36"/>
        <end position="54"/>
    </location>
</feature>
<sequence length="117" mass="14025">MRNIEFLINHHKDELKSLKKISENDKGELLKLIEDTFNYFFFGLIFAVSLLFIDKVSNDLFFYGFLGASTTLIIKITRNLIYNYRLIRKSKKIEYHEMKIKKRIKTLKEIIKKSKTE</sequence>
<keyword evidence="1" id="KW-1133">Transmembrane helix</keyword>
<organism evidence="2 3">
    <name type="scientific">Marivirga aurantiaca</name>
    <dbReference type="NCBI Taxonomy" id="2802615"/>
    <lineage>
        <taxon>Bacteria</taxon>
        <taxon>Pseudomonadati</taxon>
        <taxon>Bacteroidota</taxon>
        <taxon>Cytophagia</taxon>
        <taxon>Cytophagales</taxon>
        <taxon>Marivirgaceae</taxon>
        <taxon>Marivirga</taxon>
    </lineage>
</organism>
<protein>
    <submittedName>
        <fullName evidence="2">Uncharacterized protein</fullName>
    </submittedName>
</protein>
<keyword evidence="1" id="KW-0812">Transmembrane</keyword>
<dbReference type="Proteomes" id="UP000611723">
    <property type="component" value="Unassembled WGS sequence"/>
</dbReference>
<keyword evidence="1" id="KW-0472">Membrane</keyword>
<dbReference type="EMBL" id="JAEQBW010000003">
    <property type="protein sequence ID" value="MBK6265092.1"/>
    <property type="molecule type" value="Genomic_DNA"/>
</dbReference>
<evidence type="ECO:0000313" key="3">
    <source>
        <dbReference type="Proteomes" id="UP000611723"/>
    </source>
</evidence>
<name>A0A935C8P7_9BACT</name>
<evidence type="ECO:0000313" key="2">
    <source>
        <dbReference type="EMBL" id="MBK6265092.1"/>
    </source>
</evidence>
<keyword evidence="3" id="KW-1185">Reference proteome</keyword>